<gene>
    <name evidence="1" type="ORF">CLPUN_19440</name>
</gene>
<protein>
    <submittedName>
        <fullName evidence="1">Uncharacterized protein</fullName>
    </submittedName>
</protein>
<accession>A0A1S8TLN3</accession>
<evidence type="ECO:0000313" key="2">
    <source>
        <dbReference type="Proteomes" id="UP000190890"/>
    </source>
</evidence>
<evidence type="ECO:0000313" key="1">
    <source>
        <dbReference type="EMBL" id="OOM78335.1"/>
    </source>
</evidence>
<organism evidence="1 2">
    <name type="scientific">Clostridium puniceum</name>
    <dbReference type="NCBI Taxonomy" id="29367"/>
    <lineage>
        <taxon>Bacteria</taxon>
        <taxon>Bacillati</taxon>
        <taxon>Bacillota</taxon>
        <taxon>Clostridia</taxon>
        <taxon>Eubacteriales</taxon>
        <taxon>Clostridiaceae</taxon>
        <taxon>Clostridium</taxon>
    </lineage>
</organism>
<dbReference type="AlphaFoldDB" id="A0A1S8TLN3"/>
<dbReference type="STRING" id="29367.CLPUN_19440"/>
<comment type="caution">
    <text evidence="1">The sequence shown here is derived from an EMBL/GenBank/DDBJ whole genome shotgun (WGS) entry which is preliminary data.</text>
</comment>
<proteinExistence type="predicted"/>
<name>A0A1S8TLN3_9CLOT</name>
<dbReference type="EMBL" id="LZZM01000127">
    <property type="protein sequence ID" value="OOM78335.1"/>
    <property type="molecule type" value="Genomic_DNA"/>
</dbReference>
<dbReference type="Proteomes" id="UP000190890">
    <property type="component" value="Unassembled WGS sequence"/>
</dbReference>
<reference evidence="1 2" key="1">
    <citation type="submission" date="2016-05" db="EMBL/GenBank/DDBJ databases">
        <title>Microbial solvent formation.</title>
        <authorList>
            <person name="Poehlein A."/>
            <person name="Montoya Solano J.D."/>
            <person name="Flitsch S."/>
            <person name="Krabben P."/>
            <person name="Duerre P."/>
            <person name="Daniel R."/>
        </authorList>
    </citation>
    <scope>NUCLEOTIDE SEQUENCE [LARGE SCALE GENOMIC DNA]</scope>
    <source>
        <strain evidence="1 2">DSM 2619</strain>
    </source>
</reference>
<keyword evidence="2" id="KW-1185">Reference proteome</keyword>
<sequence>MRKINIRYRTNRGAKGKLKRIIEALEKML</sequence>